<dbReference type="AlphaFoldDB" id="A0AAX6FVV9"/>
<name>A0AAX6FVV9_IRIPA</name>
<organism evidence="1 2">
    <name type="scientific">Iris pallida</name>
    <name type="common">Sweet iris</name>
    <dbReference type="NCBI Taxonomy" id="29817"/>
    <lineage>
        <taxon>Eukaryota</taxon>
        <taxon>Viridiplantae</taxon>
        <taxon>Streptophyta</taxon>
        <taxon>Embryophyta</taxon>
        <taxon>Tracheophyta</taxon>
        <taxon>Spermatophyta</taxon>
        <taxon>Magnoliopsida</taxon>
        <taxon>Liliopsida</taxon>
        <taxon>Asparagales</taxon>
        <taxon>Iridaceae</taxon>
        <taxon>Iridoideae</taxon>
        <taxon>Irideae</taxon>
        <taxon>Iris</taxon>
    </lineage>
</organism>
<comment type="caution">
    <text evidence="1">The sequence shown here is derived from an EMBL/GenBank/DDBJ whole genome shotgun (WGS) entry which is preliminary data.</text>
</comment>
<dbReference type="EMBL" id="JANAVB010025596">
    <property type="protein sequence ID" value="KAJ6820522.1"/>
    <property type="molecule type" value="Genomic_DNA"/>
</dbReference>
<evidence type="ECO:0000313" key="2">
    <source>
        <dbReference type="Proteomes" id="UP001140949"/>
    </source>
</evidence>
<evidence type="ECO:0000313" key="1">
    <source>
        <dbReference type="EMBL" id="KAJ6820522.1"/>
    </source>
</evidence>
<protein>
    <submittedName>
        <fullName evidence="1">Molybdenum cofactor sulfurase isoform X1</fullName>
    </submittedName>
</protein>
<reference evidence="1" key="1">
    <citation type="journal article" date="2023" name="GigaByte">
        <title>Genome assembly of the bearded iris, Iris pallida Lam.</title>
        <authorList>
            <person name="Bruccoleri R.E."/>
            <person name="Oakeley E.J."/>
            <person name="Faust A.M.E."/>
            <person name="Altorfer M."/>
            <person name="Dessus-Babus S."/>
            <person name="Burckhardt D."/>
            <person name="Oertli M."/>
            <person name="Naumann U."/>
            <person name="Petersen F."/>
            <person name="Wong J."/>
        </authorList>
    </citation>
    <scope>NUCLEOTIDE SEQUENCE</scope>
    <source>
        <strain evidence="1">GSM-AAB239-AS_SAM_17_03QT</strain>
    </source>
</reference>
<dbReference type="Proteomes" id="UP001140949">
    <property type="component" value="Unassembled WGS sequence"/>
</dbReference>
<proteinExistence type="predicted"/>
<sequence length="76" mass="8742">MWFSEVLSRPYSFVRCLASENDCWLDRGSKGCLCRDIQRKMNFANEAQLLLLSESSINDLNCQLRSNKQTGNYGSE</sequence>
<gene>
    <name evidence="1" type="ORF">M6B38_397695</name>
</gene>
<keyword evidence="2" id="KW-1185">Reference proteome</keyword>
<accession>A0AAX6FVV9</accession>
<reference evidence="1" key="2">
    <citation type="submission" date="2023-04" db="EMBL/GenBank/DDBJ databases">
        <authorList>
            <person name="Bruccoleri R.E."/>
            <person name="Oakeley E.J."/>
            <person name="Faust A.-M."/>
            <person name="Dessus-Babus S."/>
            <person name="Altorfer M."/>
            <person name="Burckhardt D."/>
            <person name="Oertli M."/>
            <person name="Naumann U."/>
            <person name="Petersen F."/>
            <person name="Wong J."/>
        </authorList>
    </citation>
    <scope>NUCLEOTIDE SEQUENCE</scope>
    <source>
        <strain evidence="1">GSM-AAB239-AS_SAM_17_03QT</strain>
        <tissue evidence="1">Leaf</tissue>
    </source>
</reference>